<dbReference type="GO" id="GO:0005524">
    <property type="term" value="F:ATP binding"/>
    <property type="evidence" value="ECO:0007669"/>
    <property type="project" value="UniProtKB-UniRule"/>
</dbReference>
<dbReference type="CDD" id="cd12195">
    <property type="entry name" value="CIPK_C"/>
    <property type="match status" value="1"/>
</dbReference>
<evidence type="ECO:0000256" key="5">
    <source>
        <dbReference type="ARBA" id="ARBA00022840"/>
    </source>
</evidence>
<dbReference type="Gene3D" id="3.30.200.20">
    <property type="entry name" value="Phosphorylase Kinase, domain 1"/>
    <property type="match status" value="1"/>
</dbReference>
<dbReference type="PANTHER" id="PTHR43895">
    <property type="entry name" value="CALCIUM/CALMODULIN-DEPENDENT PROTEIN KINASE KINASE-RELATED"/>
    <property type="match status" value="1"/>
</dbReference>
<dbReference type="SUPFAM" id="SSF56112">
    <property type="entry name" value="Protein kinase-like (PK-like)"/>
    <property type="match status" value="1"/>
</dbReference>
<dbReference type="GO" id="GO:0004674">
    <property type="term" value="F:protein serine/threonine kinase activity"/>
    <property type="evidence" value="ECO:0007669"/>
    <property type="project" value="UniProtKB-KW"/>
</dbReference>
<dbReference type="PROSITE" id="PS00107">
    <property type="entry name" value="PROTEIN_KINASE_ATP"/>
    <property type="match status" value="1"/>
</dbReference>
<evidence type="ECO:0000259" key="8">
    <source>
        <dbReference type="PROSITE" id="PS50011"/>
    </source>
</evidence>
<evidence type="ECO:0000256" key="4">
    <source>
        <dbReference type="ARBA" id="ARBA00022777"/>
    </source>
</evidence>
<dbReference type="EMBL" id="OX459120">
    <property type="protein sequence ID" value="CAI9097175.1"/>
    <property type="molecule type" value="Genomic_DNA"/>
</dbReference>
<dbReference type="Gene3D" id="3.30.310.80">
    <property type="entry name" value="Kinase associated domain 1, KA1"/>
    <property type="match status" value="1"/>
</dbReference>
<keyword evidence="7" id="KW-0472">Membrane</keyword>
<dbReference type="InterPro" id="IPR011009">
    <property type="entry name" value="Kinase-like_dom_sf"/>
</dbReference>
<accession>A0AAV1CP93</accession>
<dbReference type="PROSITE" id="PS50011">
    <property type="entry name" value="PROTEIN_KINASE_DOM"/>
    <property type="match status" value="1"/>
</dbReference>
<keyword evidence="3 6" id="KW-0547">Nucleotide-binding</keyword>
<dbReference type="FunFam" id="3.30.200.20:FF:000096">
    <property type="entry name" value="Non-specific serine/threonine protein kinase"/>
    <property type="match status" value="1"/>
</dbReference>
<sequence length="393" mass="44614">MWFSQADQAFSEEKLEQVNGFLINIFSATFIAFNLCLISSPTIKITAFPISRGMSVYSECCRRRMIASGVDMENKGTTTLMRRYELGKLLGQGTFAKVYHAKDVTTGSNVAIKIIDKEKILRVGMADQIKREISVMKLVRHPNIVQLYEVMASKNKIYFVMEYMRGGELFKKRARGIKEAGWLAPHYLWHAFLFRRLISKILDPNPNTRISIPKIMENPWFRKGFEPSIEREASCDRKAVIRLDTKETGIDSHPGYKPGGTNCSNEQTAKTIISKLEELAGRLGLKVSKKDRGLMKLERSKAGRKGELCIDAEIFEITPEFHLVEVKKCTGDTVEYDQMVKQDIRPALKDIVWAWQGNMPEQLLPQLPEMPQEQHQLSQVPAVLEAAGSAELP</sequence>
<proteinExistence type="predicted"/>
<dbReference type="InterPro" id="IPR000719">
    <property type="entry name" value="Prot_kinase_dom"/>
</dbReference>
<feature type="transmembrane region" description="Helical" evidence="7">
    <location>
        <begin position="20"/>
        <end position="38"/>
    </location>
</feature>
<evidence type="ECO:0000256" key="7">
    <source>
        <dbReference type="SAM" id="Phobius"/>
    </source>
</evidence>
<dbReference type="Proteomes" id="UP001161247">
    <property type="component" value="Chromosome 3"/>
</dbReference>
<gene>
    <name evidence="9" type="ORF">OLC1_LOCUS7740</name>
</gene>
<evidence type="ECO:0000313" key="10">
    <source>
        <dbReference type="Proteomes" id="UP001161247"/>
    </source>
</evidence>
<evidence type="ECO:0000256" key="1">
    <source>
        <dbReference type="ARBA" id="ARBA00022527"/>
    </source>
</evidence>
<keyword evidence="7" id="KW-0812">Transmembrane</keyword>
<dbReference type="AlphaFoldDB" id="A0AAV1CP93"/>
<feature type="domain" description="Protein kinase" evidence="8">
    <location>
        <begin position="84"/>
        <end position="393"/>
    </location>
</feature>
<organism evidence="9 10">
    <name type="scientific">Oldenlandia corymbosa var. corymbosa</name>
    <dbReference type="NCBI Taxonomy" id="529605"/>
    <lineage>
        <taxon>Eukaryota</taxon>
        <taxon>Viridiplantae</taxon>
        <taxon>Streptophyta</taxon>
        <taxon>Embryophyta</taxon>
        <taxon>Tracheophyta</taxon>
        <taxon>Spermatophyta</taxon>
        <taxon>Magnoliopsida</taxon>
        <taxon>eudicotyledons</taxon>
        <taxon>Gunneridae</taxon>
        <taxon>Pentapetalae</taxon>
        <taxon>asterids</taxon>
        <taxon>lamiids</taxon>
        <taxon>Gentianales</taxon>
        <taxon>Rubiaceae</taxon>
        <taxon>Rubioideae</taxon>
        <taxon>Spermacoceae</taxon>
        <taxon>Hedyotis-Oldenlandia complex</taxon>
        <taxon>Oldenlandia</taxon>
    </lineage>
</organism>
<evidence type="ECO:0000256" key="3">
    <source>
        <dbReference type="ARBA" id="ARBA00022741"/>
    </source>
</evidence>
<reference evidence="9" key="1">
    <citation type="submission" date="2023-03" db="EMBL/GenBank/DDBJ databases">
        <authorList>
            <person name="Julca I."/>
        </authorList>
    </citation>
    <scope>NUCLEOTIDE SEQUENCE</scope>
</reference>
<dbReference type="InterPro" id="IPR017441">
    <property type="entry name" value="Protein_kinase_ATP_BS"/>
</dbReference>
<keyword evidence="5 6" id="KW-0067">ATP-binding</keyword>
<dbReference type="GO" id="GO:0007165">
    <property type="term" value="P:signal transduction"/>
    <property type="evidence" value="ECO:0007669"/>
    <property type="project" value="TreeGrafter"/>
</dbReference>
<keyword evidence="2" id="KW-0808">Transferase</keyword>
<dbReference type="Pfam" id="PF00069">
    <property type="entry name" value="Pkinase"/>
    <property type="match status" value="1"/>
</dbReference>
<keyword evidence="10" id="KW-1185">Reference proteome</keyword>
<evidence type="ECO:0000256" key="2">
    <source>
        <dbReference type="ARBA" id="ARBA00022679"/>
    </source>
</evidence>
<keyword evidence="7" id="KW-1133">Transmembrane helix</keyword>
<evidence type="ECO:0000313" key="9">
    <source>
        <dbReference type="EMBL" id="CAI9097175.1"/>
    </source>
</evidence>
<protein>
    <submittedName>
        <fullName evidence="9">OLC1v1033539C1</fullName>
    </submittedName>
</protein>
<feature type="binding site" evidence="6">
    <location>
        <position position="113"/>
    </location>
    <ligand>
        <name>ATP</name>
        <dbReference type="ChEBI" id="CHEBI:30616"/>
    </ligand>
</feature>
<name>A0AAV1CP93_OLDCO</name>
<keyword evidence="1" id="KW-0723">Serine/threonine-protein kinase</keyword>
<keyword evidence="4" id="KW-0418">Kinase</keyword>
<dbReference type="PANTHER" id="PTHR43895:SF28">
    <property type="entry name" value="CBL-INTERACTING SERINE_THREONINE-PROTEIN KINASE 15"/>
    <property type="match status" value="1"/>
</dbReference>
<evidence type="ECO:0000256" key="6">
    <source>
        <dbReference type="PROSITE-ProRule" id="PRU10141"/>
    </source>
</evidence>